<keyword evidence="5" id="KW-1185">Reference proteome</keyword>
<dbReference type="EMBL" id="JBHUOM010000001">
    <property type="protein sequence ID" value="MFD2932267.1"/>
    <property type="molecule type" value="Genomic_DNA"/>
</dbReference>
<dbReference type="InterPro" id="IPR050463">
    <property type="entry name" value="Gfo/Idh/MocA_oxidrdct_glycsds"/>
</dbReference>
<dbReference type="Pfam" id="PF19051">
    <property type="entry name" value="GFO_IDH_MocA_C2"/>
    <property type="match status" value="2"/>
</dbReference>
<evidence type="ECO:0000313" key="4">
    <source>
        <dbReference type="EMBL" id="MFD2932267.1"/>
    </source>
</evidence>
<dbReference type="SUPFAM" id="SSF55347">
    <property type="entry name" value="Glyceraldehyde-3-phosphate dehydrogenase-like, C-terminal domain"/>
    <property type="match status" value="1"/>
</dbReference>
<evidence type="ECO:0000313" key="5">
    <source>
        <dbReference type="Proteomes" id="UP001597512"/>
    </source>
</evidence>
<dbReference type="Gene3D" id="3.40.50.720">
    <property type="entry name" value="NAD(P)-binding Rossmann-like Domain"/>
    <property type="match status" value="1"/>
</dbReference>
<protein>
    <submittedName>
        <fullName evidence="4">Gfo/Idh/MocA family protein</fullName>
    </submittedName>
</protein>
<feature type="domain" description="Gfo/Idh/MocA-like oxidoreductase bacterial type C-terminal" evidence="3">
    <location>
        <begin position="371"/>
        <end position="452"/>
    </location>
</feature>
<dbReference type="InterPro" id="IPR000683">
    <property type="entry name" value="Gfo/Idh/MocA-like_OxRdtase_N"/>
</dbReference>
<reference evidence="5" key="1">
    <citation type="journal article" date="2019" name="Int. J. Syst. Evol. Microbiol.">
        <title>The Global Catalogue of Microorganisms (GCM) 10K type strain sequencing project: providing services to taxonomists for standard genome sequencing and annotation.</title>
        <authorList>
            <consortium name="The Broad Institute Genomics Platform"/>
            <consortium name="The Broad Institute Genome Sequencing Center for Infectious Disease"/>
            <person name="Wu L."/>
            <person name="Ma J."/>
        </authorList>
    </citation>
    <scope>NUCLEOTIDE SEQUENCE [LARGE SCALE GENOMIC DNA]</scope>
    <source>
        <strain evidence="5">KCTC 52490</strain>
    </source>
</reference>
<dbReference type="Gene3D" id="3.30.360.10">
    <property type="entry name" value="Dihydrodipicolinate Reductase, domain 2"/>
    <property type="match status" value="1"/>
</dbReference>
<name>A0ABW6AAA3_9BACT</name>
<dbReference type="Pfam" id="PF01408">
    <property type="entry name" value="GFO_IDH_MocA"/>
    <property type="match status" value="1"/>
</dbReference>
<evidence type="ECO:0000256" key="1">
    <source>
        <dbReference type="SAM" id="MobiDB-lite"/>
    </source>
</evidence>
<dbReference type="InterPro" id="IPR043906">
    <property type="entry name" value="Gfo/Idh/MocA_OxRdtase_bact_C"/>
</dbReference>
<evidence type="ECO:0000259" key="2">
    <source>
        <dbReference type="Pfam" id="PF01408"/>
    </source>
</evidence>
<feature type="domain" description="Gfo/Idh/MocA-like oxidoreductase N-terminal" evidence="2">
    <location>
        <begin position="38"/>
        <end position="163"/>
    </location>
</feature>
<dbReference type="SUPFAM" id="SSF51735">
    <property type="entry name" value="NAD(P)-binding Rossmann-fold domains"/>
    <property type="match status" value="1"/>
</dbReference>
<dbReference type="PANTHER" id="PTHR43818:SF5">
    <property type="entry name" value="OXIDOREDUCTASE FAMILY PROTEIN"/>
    <property type="match status" value="1"/>
</dbReference>
<organism evidence="4 5">
    <name type="scientific">Spirosoma flavum</name>
    <dbReference type="NCBI Taxonomy" id="2048557"/>
    <lineage>
        <taxon>Bacteria</taxon>
        <taxon>Pseudomonadati</taxon>
        <taxon>Bacteroidota</taxon>
        <taxon>Cytophagia</taxon>
        <taxon>Cytophagales</taxon>
        <taxon>Cytophagaceae</taxon>
        <taxon>Spirosoma</taxon>
    </lineage>
</organism>
<evidence type="ECO:0000259" key="3">
    <source>
        <dbReference type="Pfam" id="PF19051"/>
    </source>
</evidence>
<dbReference type="PROSITE" id="PS51318">
    <property type="entry name" value="TAT"/>
    <property type="match status" value="1"/>
</dbReference>
<accession>A0ABW6AAA3</accession>
<proteinExistence type="predicted"/>
<sequence length="459" mass="51654">MDIFNINRRRFLQGTTASLALSAFGARGMDIINPAKTLRVGLIGTGWYGKSDLFRLIQVSPVEVVALCDVDKNMLAAAAKLVSQRQKSGKTPRLYGDYRKMLSENEMDIVLIGTPDHWHALQMIDAVKAGANVYVQKPVSVDVMEGEAMVAAARKYNKVVQVGTQRKSTPHLITAKRDIVDAGLLGKISHVEMSCDLHMRANGNPPLQAVPDFLDYEMWTGPAPLRPYDGLPHVRWWRTFTEYGNGITGDMCVHMFDTVRWMLKLGWPKRISSHGGIYVQKEGKSNISDTQSALFEYDELNCVWHHKTWGTPNNPDYPWSFTLYGEKGTLWASTMQCDFIPDDKNGKKIHLDVVYEKEKYPEDVTEDTNPKIELNAAPATRLHMLNFLDAIDKGSRPVADIEEGHISTASCILANLSMKTGRPIVYDPQKREIVGDREANGLLQRPYRQPYVHPDPKKV</sequence>
<feature type="domain" description="Gfo/Idh/MocA-like oxidoreductase bacterial type C-terminal" evidence="3">
    <location>
        <begin position="203"/>
        <end position="264"/>
    </location>
</feature>
<dbReference type="InterPro" id="IPR036291">
    <property type="entry name" value="NAD(P)-bd_dom_sf"/>
</dbReference>
<dbReference type="Proteomes" id="UP001597512">
    <property type="component" value="Unassembled WGS sequence"/>
</dbReference>
<dbReference type="RefSeq" id="WP_381496470.1">
    <property type="nucleotide sequence ID" value="NZ_JBHUOM010000001.1"/>
</dbReference>
<gene>
    <name evidence="4" type="ORF">ACFS25_00655</name>
</gene>
<dbReference type="InterPro" id="IPR006311">
    <property type="entry name" value="TAT_signal"/>
</dbReference>
<comment type="caution">
    <text evidence="4">The sequence shown here is derived from an EMBL/GenBank/DDBJ whole genome shotgun (WGS) entry which is preliminary data.</text>
</comment>
<dbReference type="PANTHER" id="PTHR43818">
    <property type="entry name" value="BCDNA.GH03377"/>
    <property type="match status" value="1"/>
</dbReference>
<feature type="region of interest" description="Disordered" evidence="1">
    <location>
        <begin position="437"/>
        <end position="459"/>
    </location>
</feature>